<sequence length="96" mass="10825">MKKAQWLTLISILLVLIIAILAIINVDKVEVNFIFTTVQWPLILVIIGSALLGALLVICVSFMRAIKEKNTRKQAEKAEKKRTLSTSNNTYRNKQA</sequence>
<keyword evidence="3 6" id="KW-1133">Transmembrane helix</keyword>
<feature type="compositionally biased region" description="Polar residues" evidence="5">
    <location>
        <begin position="84"/>
        <end position="96"/>
    </location>
</feature>
<feature type="region of interest" description="Disordered" evidence="5">
    <location>
        <begin position="72"/>
        <end position="96"/>
    </location>
</feature>
<dbReference type="PANTHER" id="PTHR41335">
    <property type="entry name" value="MEMBRANE PROTEIN-RELATED"/>
    <property type="match status" value="1"/>
</dbReference>
<name>W7D8C7_9LIST</name>
<evidence type="ECO:0000256" key="2">
    <source>
        <dbReference type="ARBA" id="ARBA00022692"/>
    </source>
</evidence>
<evidence type="ECO:0000259" key="7">
    <source>
        <dbReference type="Pfam" id="PF06305"/>
    </source>
</evidence>
<feature type="domain" description="Lipopolysaccharide assembly protein A" evidence="7">
    <location>
        <begin position="25"/>
        <end position="81"/>
    </location>
</feature>
<evidence type="ECO:0000256" key="3">
    <source>
        <dbReference type="ARBA" id="ARBA00022989"/>
    </source>
</evidence>
<reference evidence="8 9" key="1">
    <citation type="submission" date="2012-12" db="EMBL/GenBank/DDBJ databases">
        <title>Novel taxa of Listeriaceae from agricultural environments in the United States.</title>
        <authorList>
            <person name="den Bakker H.C."/>
            <person name="Allred A."/>
            <person name="Warchocki S."/>
            <person name="Wright E.M."/>
            <person name="Burrell A."/>
            <person name="Nightingale K.K."/>
            <person name="Kephart D."/>
            <person name="Wiedmann M."/>
        </authorList>
    </citation>
    <scope>NUCLEOTIDE SEQUENCE [LARGE SCALE GENOMIC DNA]</scope>
    <source>
        <strain evidence="8 9">FSL F6-1037</strain>
    </source>
</reference>
<gene>
    <name evidence="8" type="ORF">BCAMP_02395</name>
</gene>
<dbReference type="GO" id="GO:0005886">
    <property type="term" value="C:plasma membrane"/>
    <property type="evidence" value="ECO:0007669"/>
    <property type="project" value="InterPro"/>
</dbReference>
<dbReference type="RefSeq" id="WP_051456808.1">
    <property type="nucleotide sequence ID" value="NZ_AODH01000009.1"/>
</dbReference>
<keyword evidence="9" id="KW-1185">Reference proteome</keyword>
<organism evidence="8 9">
    <name type="scientific">Brochothrix campestris FSL F6-1037</name>
    <dbReference type="NCBI Taxonomy" id="1265861"/>
    <lineage>
        <taxon>Bacteria</taxon>
        <taxon>Bacillati</taxon>
        <taxon>Bacillota</taxon>
        <taxon>Bacilli</taxon>
        <taxon>Bacillales</taxon>
        <taxon>Listeriaceae</taxon>
        <taxon>Brochothrix</taxon>
    </lineage>
</organism>
<protein>
    <recommendedName>
        <fullName evidence="7">Lipopolysaccharide assembly protein A domain-containing protein</fullName>
    </recommendedName>
</protein>
<dbReference type="OrthoDB" id="2990728at2"/>
<evidence type="ECO:0000313" key="9">
    <source>
        <dbReference type="Proteomes" id="UP000019243"/>
    </source>
</evidence>
<evidence type="ECO:0000256" key="4">
    <source>
        <dbReference type="ARBA" id="ARBA00023136"/>
    </source>
</evidence>
<keyword evidence="2 6" id="KW-0812">Transmembrane</keyword>
<evidence type="ECO:0000256" key="1">
    <source>
        <dbReference type="ARBA" id="ARBA00022475"/>
    </source>
</evidence>
<comment type="caution">
    <text evidence="8">The sequence shown here is derived from an EMBL/GenBank/DDBJ whole genome shotgun (WGS) entry which is preliminary data.</text>
</comment>
<evidence type="ECO:0000256" key="5">
    <source>
        <dbReference type="SAM" id="MobiDB-lite"/>
    </source>
</evidence>
<feature type="transmembrane region" description="Helical" evidence="6">
    <location>
        <begin position="7"/>
        <end position="26"/>
    </location>
</feature>
<proteinExistence type="predicted"/>
<accession>W7D8C7</accession>
<dbReference type="STRING" id="1265861.BCAMP_02395"/>
<keyword evidence="1" id="KW-1003">Cell membrane</keyword>
<dbReference type="AlphaFoldDB" id="W7D8C7"/>
<evidence type="ECO:0000256" key="6">
    <source>
        <dbReference type="SAM" id="Phobius"/>
    </source>
</evidence>
<evidence type="ECO:0000313" key="8">
    <source>
        <dbReference type="EMBL" id="EUJ41698.1"/>
    </source>
</evidence>
<feature type="compositionally biased region" description="Basic and acidic residues" evidence="5">
    <location>
        <begin position="72"/>
        <end position="82"/>
    </location>
</feature>
<dbReference type="EMBL" id="AODH01000009">
    <property type="protein sequence ID" value="EUJ41698.1"/>
    <property type="molecule type" value="Genomic_DNA"/>
</dbReference>
<dbReference type="Proteomes" id="UP000019243">
    <property type="component" value="Unassembled WGS sequence"/>
</dbReference>
<dbReference type="Pfam" id="PF06305">
    <property type="entry name" value="LapA_dom"/>
    <property type="match status" value="1"/>
</dbReference>
<dbReference type="InterPro" id="IPR010445">
    <property type="entry name" value="LapA_dom"/>
</dbReference>
<dbReference type="PANTHER" id="PTHR41335:SF1">
    <property type="entry name" value="MEMBRANE PROTEIN"/>
    <property type="match status" value="1"/>
</dbReference>
<feature type="transmembrane region" description="Helical" evidence="6">
    <location>
        <begin position="38"/>
        <end position="63"/>
    </location>
</feature>
<keyword evidence="4 6" id="KW-0472">Membrane</keyword>